<dbReference type="Gene3D" id="3.30.565.10">
    <property type="entry name" value="Histidine kinase-like ATPase, C-terminal domain"/>
    <property type="match status" value="1"/>
</dbReference>
<dbReference type="SUPFAM" id="SSF47384">
    <property type="entry name" value="Homodimeric domain of signal transducing histidine kinase"/>
    <property type="match status" value="1"/>
</dbReference>
<feature type="transmembrane region" description="Helical" evidence="7">
    <location>
        <begin position="266"/>
        <end position="290"/>
    </location>
</feature>
<accession>A0A1H5L3T4</accession>
<dbReference type="Proteomes" id="UP000199448">
    <property type="component" value="Unassembled WGS sequence"/>
</dbReference>
<evidence type="ECO:0000256" key="6">
    <source>
        <dbReference type="ARBA" id="ARBA00023012"/>
    </source>
</evidence>
<evidence type="ECO:0000313" key="10">
    <source>
        <dbReference type="Proteomes" id="UP000199448"/>
    </source>
</evidence>
<keyword evidence="4" id="KW-0808">Transferase</keyword>
<feature type="transmembrane region" description="Helical" evidence="7">
    <location>
        <begin position="12"/>
        <end position="35"/>
    </location>
</feature>
<dbReference type="SMART" id="SM00388">
    <property type="entry name" value="HisKA"/>
    <property type="match status" value="1"/>
</dbReference>
<keyword evidence="7" id="KW-0472">Membrane</keyword>
<keyword evidence="7" id="KW-0812">Transmembrane</keyword>
<dbReference type="Pfam" id="PF02518">
    <property type="entry name" value="HATPase_c"/>
    <property type="match status" value="1"/>
</dbReference>
<keyword evidence="6" id="KW-0902">Two-component regulatory system</keyword>
<dbReference type="GO" id="GO:0004721">
    <property type="term" value="F:phosphoprotein phosphatase activity"/>
    <property type="evidence" value="ECO:0007669"/>
    <property type="project" value="TreeGrafter"/>
</dbReference>
<keyword evidence="5" id="KW-0418">Kinase</keyword>
<dbReference type="InterPro" id="IPR003594">
    <property type="entry name" value="HATPase_dom"/>
</dbReference>
<dbReference type="EC" id="2.7.13.3" evidence="2"/>
<dbReference type="InterPro" id="IPR036097">
    <property type="entry name" value="HisK_dim/P_sf"/>
</dbReference>
<dbReference type="STRING" id="390640.SAMN04488034_10292"/>
<dbReference type="InterPro" id="IPR005467">
    <property type="entry name" value="His_kinase_dom"/>
</dbReference>
<proteinExistence type="predicted"/>
<dbReference type="InterPro" id="IPR050351">
    <property type="entry name" value="BphY/WalK/GraS-like"/>
</dbReference>
<name>A0A1H5L3T4_9FLAO</name>
<dbReference type="InterPro" id="IPR004358">
    <property type="entry name" value="Sig_transdc_His_kin-like_C"/>
</dbReference>
<dbReference type="CDD" id="cd00082">
    <property type="entry name" value="HisKA"/>
    <property type="match status" value="1"/>
</dbReference>
<dbReference type="SMART" id="SM00387">
    <property type="entry name" value="HATPase_c"/>
    <property type="match status" value="1"/>
</dbReference>
<dbReference type="PANTHER" id="PTHR45453:SF1">
    <property type="entry name" value="PHOSPHATE REGULON SENSOR PROTEIN PHOR"/>
    <property type="match status" value="1"/>
</dbReference>
<evidence type="ECO:0000256" key="4">
    <source>
        <dbReference type="ARBA" id="ARBA00022679"/>
    </source>
</evidence>
<dbReference type="PANTHER" id="PTHR45453">
    <property type="entry name" value="PHOSPHATE REGULON SENSOR PROTEIN PHOR"/>
    <property type="match status" value="1"/>
</dbReference>
<reference evidence="9 10" key="1">
    <citation type="submission" date="2016-10" db="EMBL/GenBank/DDBJ databases">
        <authorList>
            <person name="de Groot N.N."/>
        </authorList>
    </citation>
    <scope>NUCLEOTIDE SEQUENCE [LARGE SCALE GENOMIC DNA]</scope>
    <source>
        <strain evidence="9 10">DSM 23553</strain>
    </source>
</reference>
<protein>
    <recommendedName>
        <fullName evidence="2">histidine kinase</fullName>
        <ecNumber evidence="2">2.7.13.3</ecNumber>
    </recommendedName>
</protein>
<keyword evidence="7" id="KW-1133">Transmembrane helix</keyword>
<keyword evidence="3" id="KW-0597">Phosphoprotein</keyword>
<evidence type="ECO:0000259" key="8">
    <source>
        <dbReference type="PROSITE" id="PS50109"/>
    </source>
</evidence>
<evidence type="ECO:0000313" key="9">
    <source>
        <dbReference type="EMBL" id="SEE70888.1"/>
    </source>
</evidence>
<keyword evidence="10" id="KW-1185">Reference proteome</keyword>
<dbReference type="InterPro" id="IPR036890">
    <property type="entry name" value="HATPase_C_sf"/>
</dbReference>
<dbReference type="PROSITE" id="PS50109">
    <property type="entry name" value="HIS_KIN"/>
    <property type="match status" value="1"/>
</dbReference>
<evidence type="ECO:0000256" key="3">
    <source>
        <dbReference type="ARBA" id="ARBA00022553"/>
    </source>
</evidence>
<dbReference type="InterPro" id="IPR003661">
    <property type="entry name" value="HisK_dim/P_dom"/>
</dbReference>
<dbReference type="PRINTS" id="PR00344">
    <property type="entry name" value="BCTRLSENSOR"/>
</dbReference>
<dbReference type="EMBL" id="FNUG01000002">
    <property type="protein sequence ID" value="SEE70888.1"/>
    <property type="molecule type" value="Genomic_DNA"/>
</dbReference>
<feature type="domain" description="Histidine kinase" evidence="8">
    <location>
        <begin position="312"/>
        <end position="531"/>
    </location>
</feature>
<dbReference type="GO" id="GO:0005886">
    <property type="term" value="C:plasma membrane"/>
    <property type="evidence" value="ECO:0007669"/>
    <property type="project" value="TreeGrafter"/>
</dbReference>
<dbReference type="Pfam" id="PF00512">
    <property type="entry name" value="HisKA"/>
    <property type="match status" value="1"/>
</dbReference>
<evidence type="ECO:0000256" key="7">
    <source>
        <dbReference type="SAM" id="Phobius"/>
    </source>
</evidence>
<dbReference type="FunFam" id="3.30.565.10:FF:000006">
    <property type="entry name" value="Sensor histidine kinase WalK"/>
    <property type="match status" value="1"/>
</dbReference>
<gene>
    <name evidence="9" type="ORF">SAMN04488034_10292</name>
</gene>
<dbReference type="SUPFAM" id="SSF55874">
    <property type="entry name" value="ATPase domain of HSP90 chaperone/DNA topoisomerase II/histidine kinase"/>
    <property type="match status" value="1"/>
</dbReference>
<dbReference type="Gene3D" id="1.10.287.130">
    <property type="match status" value="1"/>
</dbReference>
<dbReference type="GO" id="GO:0016036">
    <property type="term" value="P:cellular response to phosphate starvation"/>
    <property type="evidence" value="ECO:0007669"/>
    <property type="project" value="TreeGrafter"/>
</dbReference>
<evidence type="ECO:0000256" key="5">
    <source>
        <dbReference type="ARBA" id="ARBA00022777"/>
    </source>
</evidence>
<dbReference type="GO" id="GO:0000155">
    <property type="term" value="F:phosphorelay sensor kinase activity"/>
    <property type="evidence" value="ECO:0007669"/>
    <property type="project" value="InterPro"/>
</dbReference>
<sequence>MLKSYFWGMNKKIFFLLVVLMSLSLIGIIFVQGYWIKNTVESKEEQFSFNAKQILRRVANEVENNELENYYFALQDVVDSLGVQPDSSIMSEIFQVQRDEFSNEVYVYSHGIIEEDYKLSTAFLDASIDTIHFKKLINKKVSKLVKNDTLNENSLSTPGRINRIFRMKDVEKEFIRSTVSEYTSKIPIHKRISKGHLESLIERELKNRGLNTSFEYGVYGNGLATKVRSEDFQLDAKTTYRVPLFANDNGTNDYQLFVNFTEKKQVVLSSITLMAALSIIFTLIIVIAYSSALSQLIRQRQISEIKTDFINNMTHEFKTPIATINLALDAIKNPKVMNDPEKVSHYHRMIRDENKRMHAQVENVLRISRLEKNELDLRKERLDLHELIEEAITHIELIVEDRQGYIQTHFGALKSSILANPTHFTNVIVNILDNAVKYSPDEPKIDIYTENVKNYIVMKIRDQGSGMSRMVQKKVFEKFYREHTGDIHNVKGHGLGLAYVKRILDDHSGNISVESEKGKGSTFIIKLPLIS</sequence>
<comment type="catalytic activity">
    <reaction evidence="1">
        <text>ATP + protein L-histidine = ADP + protein N-phospho-L-histidine.</text>
        <dbReference type="EC" id="2.7.13.3"/>
    </reaction>
</comment>
<dbReference type="AlphaFoldDB" id="A0A1H5L3T4"/>
<evidence type="ECO:0000256" key="2">
    <source>
        <dbReference type="ARBA" id="ARBA00012438"/>
    </source>
</evidence>
<evidence type="ECO:0000256" key="1">
    <source>
        <dbReference type="ARBA" id="ARBA00000085"/>
    </source>
</evidence>
<organism evidence="9 10">
    <name type="scientific">Salinimicrobium catena</name>
    <dbReference type="NCBI Taxonomy" id="390640"/>
    <lineage>
        <taxon>Bacteria</taxon>
        <taxon>Pseudomonadati</taxon>
        <taxon>Bacteroidota</taxon>
        <taxon>Flavobacteriia</taxon>
        <taxon>Flavobacteriales</taxon>
        <taxon>Flavobacteriaceae</taxon>
        <taxon>Salinimicrobium</taxon>
    </lineage>
</organism>